<evidence type="ECO:0008006" key="5">
    <source>
        <dbReference type="Google" id="ProtNLM"/>
    </source>
</evidence>
<dbReference type="PROSITE" id="PS51257">
    <property type="entry name" value="PROKAR_LIPOPROTEIN"/>
    <property type="match status" value="1"/>
</dbReference>
<dbReference type="Proteomes" id="UP000599437">
    <property type="component" value="Unassembled WGS sequence"/>
</dbReference>
<dbReference type="EMBL" id="BMVO01000040">
    <property type="protein sequence ID" value="GHB31385.1"/>
    <property type="molecule type" value="Genomic_DNA"/>
</dbReference>
<reference evidence="4" key="1">
    <citation type="journal article" date="2019" name="Int. J. Syst. Evol. Microbiol.">
        <title>The Global Catalogue of Microorganisms (GCM) 10K type strain sequencing project: providing services to taxonomists for standard genome sequencing and annotation.</title>
        <authorList>
            <consortium name="The Broad Institute Genomics Platform"/>
            <consortium name="The Broad Institute Genome Sequencing Center for Infectious Disease"/>
            <person name="Wu L."/>
            <person name="Ma J."/>
        </authorList>
    </citation>
    <scope>NUCLEOTIDE SEQUENCE [LARGE SCALE GENOMIC DNA]</scope>
    <source>
        <strain evidence="4">JCM 4737</strain>
    </source>
</reference>
<feature type="chain" id="PRO_5046494821" description="Lipoprotein" evidence="2">
    <location>
        <begin position="24"/>
        <end position="155"/>
    </location>
</feature>
<evidence type="ECO:0000313" key="4">
    <source>
        <dbReference type="Proteomes" id="UP000599437"/>
    </source>
</evidence>
<evidence type="ECO:0000313" key="3">
    <source>
        <dbReference type="EMBL" id="GHB31385.1"/>
    </source>
</evidence>
<protein>
    <recommendedName>
        <fullName evidence="5">Lipoprotein</fullName>
    </recommendedName>
</protein>
<comment type="caution">
    <text evidence="3">The sequence shown here is derived from an EMBL/GenBank/DDBJ whole genome shotgun (WGS) entry which is preliminary data.</text>
</comment>
<dbReference type="RefSeq" id="WP_138895721.1">
    <property type="nucleotide sequence ID" value="NZ_BMVO01000040.1"/>
</dbReference>
<evidence type="ECO:0000256" key="1">
    <source>
        <dbReference type="SAM" id="MobiDB-lite"/>
    </source>
</evidence>
<keyword evidence="4" id="KW-1185">Reference proteome</keyword>
<sequence length="155" mass="16096">MGRHAAVPTALLAVLLAAGCTNGTSSGDDARSNDPGRTSGQPSAKPTETAKVTGLDLPTGAQVLVPQTSGTGNADLPKFKPRKDVYTVHARCTGDGTMTIIDRNRPKDSPTNVSCKGPITIGRIYTDITTQALGVRIRGGDAKWSIAIVSGEHKM</sequence>
<evidence type="ECO:0000256" key="2">
    <source>
        <dbReference type="SAM" id="SignalP"/>
    </source>
</evidence>
<feature type="compositionally biased region" description="Polar residues" evidence="1">
    <location>
        <begin position="35"/>
        <end position="46"/>
    </location>
</feature>
<keyword evidence="2" id="KW-0732">Signal</keyword>
<accession>A0ABQ3EG92</accession>
<feature type="region of interest" description="Disordered" evidence="1">
    <location>
        <begin position="24"/>
        <end position="49"/>
    </location>
</feature>
<name>A0ABQ3EG92_9ACTN</name>
<feature type="signal peptide" evidence="2">
    <location>
        <begin position="1"/>
        <end position="23"/>
    </location>
</feature>
<proteinExistence type="predicted"/>
<gene>
    <name evidence="3" type="ORF">GCM10010346_63480</name>
</gene>
<organism evidence="3 4">
    <name type="scientific">Streptomyces chryseus</name>
    <dbReference type="NCBI Taxonomy" id="68186"/>
    <lineage>
        <taxon>Bacteria</taxon>
        <taxon>Bacillati</taxon>
        <taxon>Actinomycetota</taxon>
        <taxon>Actinomycetes</taxon>
        <taxon>Kitasatosporales</taxon>
        <taxon>Streptomycetaceae</taxon>
        <taxon>Streptomyces</taxon>
    </lineage>
</organism>